<proteinExistence type="predicted"/>
<evidence type="ECO:0000313" key="3">
    <source>
        <dbReference type="Proteomes" id="UP001292084"/>
    </source>
</evidence>
<sequence length="53" mass="5980">MLYAIGIIAGLIGFGVLVDRRKSSRKNLEQYRSGGEEAPQQYQMDNDRKTTGF</sequence>
<organism evidence="2 3">
    <name type="scientific">Jeotgalibacillus haloalkalitolerans</name>
    <dbReference type="NCBI Taxonomy" id="3104292"/>
    <lineage>
        <taxon>Bacteria</taxon>
        <taxon>Bacillati</taxon>
        <taxon>Bacillota</taxon>
        <taxon>Bacilli</taxon>
        <taxon>Bacillales</taxon>
        <taxon>Caryophanaceae</taxon>
        <taxon>Jeotgalibacillus</taxon>
    </lineage>
</organism>
<dbReference type="Proteomes" id="UP001292084">
    <property type="component" value="Unassembled WGS sequence"/>
</dbReference>
<keyword evidence="3" id="KW-1185">Reference proteome</keyword>
<feature type="region of interest" description="Disordered" evidence="1">
    <location>
        <begin position="28"/>
        <end position="53"/>
    </location>
</feature>
<reference evidence="2 3" key="1">
    <citation type="submission" date="2023-12" db="EMBL/GenBank/DDBJ databases">
        <title>Jeotgalibacillus haloalkaliphilus sp. nov., a novel salt-tolerant bacteria, isolated from the estuary of the Fenhe River into the Yellow River.</title>
        <authorList>
            <person name="Li Y."/>
        </authorList>
    </citation>
    <scope>NUCLEOTIDE SEQUENCE [LARGE SCALE GENOMIC DNA]</scope>
    <source>
        <strain evidence="2 3">HH7-29</strain>
    </source>
</reference>
<evidence type="ECO:0000256" key="1">
    <source>
        <dbReference type="SAM" id="MobiDB-lite"/>
    </source>
</evidence>
<accession>A0ABU5KR93</accession>
<dbReference type="RefSeq" id="WP_322422695.1">
    <property type="nucleotide sequence ID" value="NZ_JAXQNN010000009.1"/>
</dbReference>
<name>A0ABU5KR93_9BACL</name>
<dbReference type="EMBL" id="JAXQNN010000009">
    <property type="protein sequence ID" value="MDZ5713763.1"/>
    <property type="molecule type" value="Genomic_DNA"/>
</dbReference>
<evidence type="ECO:0000313" key="2">
    <source>
        <dbReference type="EMBL" id="MDZ5713763.1"/>
    </source>
</evidence>
<comment type="caution">
    <text evidence="2">The sequence shown here is derived from an EMBL/GenBank/DDBJ whole genome shotgun (WGS) entry which is preliminary data.</text>
</comment>
<gene>
    <name evidence="2" type="ORF">UFB30_16135</name>
</gene>
<protein>
    <submittedName>
        <fullName evidence="2">Uncharacterized protein</fullName>
    </submittedName>
</protein>